<dbReference type="Gene3D" id="2.60.120.330">
    <property type="entry name" value="B-lactam Antibiotic, Isopenicillin N Synthase, Chain"/>
    <property type="match status" value="1"/>
</dbReference>
<protein>
    <recommendedName>
        <fullName evidence="4">DUF1479 domain protein</fullName>
    </recommendedName>
</protein>
<evidence type="ECO:0000313" key="2">
    <source>
        <dbReference type="EMBL" id="TKW58415.1"/>
    </source>
</evidence>
<sequence length="822" mass="91652">MSSPSSPSPDKMSSEEFQQLVDSYESLIESISVSKGAKAGQKTLKELDQFRFVEAPALFSQDAPRRTMDHDDVKLLVDWKLRHGKFRPTLMKLVLSNDSSTVHATTKEAIEKYRDAADLSAALNILTKLKGIGPATASLLLAVHYPEKILFFSDEAYYWLCNKGKKASLKYNMKEYESLDAEARKLMRRLDVSATDIEKVAYVLFKQVGSLPKPASNDYVSKPATIEFTKPQQPAPAKRKKASEEVIENKDPGTQSAADPDAIALGTCSNRFARRTRDADYDIVLCSHFRRVMEDELFKDQYGQGGDDPLPPPPPAFSSIPDDLFSQLLSPFDTPSLLWSQSFPIALDNHPRGFMRADEIFTENGGPIPLPPRFAQIKRSLVAGKEYAIVQSWERLLVALRAEIAVIGVTKSDIIPTIDFSELQDHSRVSEFTAKLRRRGGAIIRNVVPASEAHSWRQETETYLLENPHTKGWPTRDPHLFGIYWSPAQIKGRAHPNVLAAQRFLMGLWRSRGPNVPVVVDLPVSYADRLRIRTPGDEAWHLNAHVDGGSVERWESDGYGNAGTYQRIWDGRWEDYDPWDSSTRLKVTSDLYNGAGSCSMFRMFQGWLSMSDIDPADGTLLLCPMLHLATAYFLLRPFFSPRNPSPTSPNFLARENWSLDFAQTSIIQGAVPSYTQELNSTLHPHLQLDKSLVRIPPVRPGDYVVWHPDMVYGVDRVPASSAPATIMYIPACPLTQTNALYLARQRKAFLLGQPSPDFGGGKGETTHMGRPGVQEVSDAGGEDGLRSMGFLPWEDTKGGSPTQKALVGMANAILFPESYDMI</sequence>
<dbReference type="EMBL" id="PJEX01000025">
    <property type="protein sequence ID" value="TKW58415.1"/>
    <property type="molecule type" value="Genomic_DNA"/>
</dbReference>
<gene>
    <name evidence="2" type="primary">ybiU</name>
    <name evidence="2" type="ORF">CTA1_9135</name>
</gene>
<comment type="caution">
    <text evidence="2">The sequence shown here is derived from an EMBL/GenBank/DDBJ whole genome shotgun (WGS) entry which is preliminary data.</text>
</comment>
<dbReference type="PANTHER" id="PTHR30613">
    <property type="entry name" value="UNCHARACTERIZED PROTEIN YBIU-RELATED"/>
    <property type="match status" value="1"/>
</dbReference>
<dbReference type="InterPro" id="IPR027443">
    <property type="entry name" value="IPNS-like_sf"/>
</dbReference>
<evidence type="ECO:0008006" key="4">
    <source>
        <dbReference type="Google" id="ProtNLM"/>
    </source>
</evidence>
<dbReference type="Pfam" id="PF07350">
    <property type="entry name" value="Gig2-like"/>
    <property type="match status" value="1"/>
</dbReference>
<dbReference type="PANTHER" id="PTHR30613:SF1">
    <property type="entry name" value="DUF1479 DOMAIN PROTEIN (AFU_ORTHOLOGUE AFUA_5G09280)"/>
    <property type="match status" value="1"/>
</dbReference>
<feature type="compositionally biased region" description="Basic and acidic residues" evidence="1">
    <location>
        <begin position="242"/>
        <end position="251"/>
    </location>
</feature>
<reference evidence="2 3" key="1">
    <citation type="journal article" date="2019" name="PLoS ONE">
        <title>Comparative genome analysis indicates high evolutionary potential of pathogenicity genes in Colletotrichum tanaceti.</title>
        <authorList>
            <person name="Lelwala R.V."/>
            <person name="Korhonen P.K."/>
            <person name="Young N.D."/>
            <person name="Scott J.B."/>
            <person name="Ades P.A."/>
            <person name="Gasser R.B."/>
            <person name="Taylor P.W.J."/>
        </authorList>
    </citation>
    <scope>NUCLEOTIDE SEQUENCE [LARGE SCALE GENOMIC DNA]</scope>
    <source>
        <strain evidence="2">BRIP57314</strain>
    </source>
</reference>
<dbReference type="STRING" id="1306861.A0A4U6XRB1"/>
<accession>A0A4U6XRB1</accession>
<evidence type="ECO:0000313" key="3">
    <source>
        <dbReference type="Proteomes" id="UP000310108"/>
    </source>
</evidence>
<evidence type="ECO:0000256" key="1">
    <source>
        <dbReference type="SAM" id="MobiDB-lite"/>
    </source>
</evidence>
<dbReference type="AlphaFoldDB" id="A0A4U6XRB1"/>
<organism evidence="2 3">
    <name type="scientific">Colletotrichum tanaceti</name>
    <dbReference type="NCBI Taxonomy" id="1306861"/>
    <lineage>
        <taxon>Eukaryota</taxon>
        <taxon>Fungi</taxon>
        <taxon>Dikarya</taxon>
        <taxon>Ascomycota</taxon>
        <taxon>Pezizomycotina</taxon>
        <taxon>Sordariomycetes</taxon>
        <taxon>Hypocreomycetidae</taxon>
        <taxon>Glomerellales</taxon>
        <taxon>Glomerellaceae</taxon>
        <taxon>Colletotrichum</taxon>
        <taxon>Colletotrichum destructivum species complex</taxon>
    </lineage>
</organism>
<feature type="region of interest" description="Disordered" evidence="1">
    <location>
        <begin position="226"/>
        <end position="261"/>
    </location>
</feature>
<proteinExistence type="predicted"/>
<keyword evidence="3" id="KW-1185">Reference proteome</keyword>
<dbReference type="Proteomes" id="UP000310108">
    <property type="component" value="Unassembled WGS sequence"/>
</dbReference>
<dbReference type="OrthoDB" id="8249012at2759"/>
<dbReference type="SUPFAM" id="SSF51197">
    <property type="entry name" value="Clavaminate synthase-like"/>
    <property type="match status" value="1"/>
</dbReference>
<name>A0A4U6XRB1_9PEZI</name>
<dbReference type="InterPro" id="IPR010856">
    <property type="entry name" value="Gig2-like"/>
</dbReference>